<organism evidence="2 3">
    <name type="scientific">Puccinia graminis f. sp. tritici (strain CRL 75-36-700-3 / race SCCL)</name>
    <name type="common">Black stem rust fungus</name>
    <dbReference type="NCBI Taxonomy" id="418459"/>
    <lineage>
        <taxon>Eukaryota</taxon>
        <taxon>Fungi</taxon>
        <taxon>Dikarya</taxon>
        <taxon>Basidiomycota</taxon>
        <taxon>Pucciniomycotina</taxon>
        <taxon>Pucciniomycetes</taxon>
        <taxon>Pucciniales</taxon>
        <taxon>Pucciniaceae</taxon>
        <taxon>Puccinia</taxon>
    </lineage>
</organism>
<evidence type="ECO:0000313" key="3">
    <source>
        <dbReference type="Proteomes" id="UP000008783"/>
    </source>
</evidence>
<protein>
    <submittedName>
        <fullName evidence="2">Uncharacterized protein</fullName>
    </submittedName>
</protein>
<keyword evidence="1" id="KW-0812">Transmembrane</keyword>
<dbReference type="EMBL" id="DS178288">
    <property type="protein sequence ID" value="EHS63481.1"/>
    <property type="molecule type" value="Genomic_DNA"/>
</dbReference>
<dbReference type="OrthoDB" id="10271495at2759"/>
<keyword evidence="3" id="KW-1185">Reference proteome</keyword>
<feature type="transmembrane region" description="Helical" evidence="1">
    <location>
        <begin position="21"/>
        <end position="46"/>
    </location>
</feature>
<dbReference type="InParanoid" id="H6QS35"/>
<keyword evidence="1" id="KW-0472">Membrane</keyword>
<dbReference type="VEuPathDB" id="FungiDB:PGTG_21609"/>
<gene>
    <name evidence="2" type="ORF">PGTG_21609</name>
</gene>
<evidence type="ECO:0000313" key="2">
    <source>
        <dbReference type="EMBL" id="EHS63481.1"/>
    </source>
</evidence>
<proteinExistence type="predicted"/>
<dbReference type="Proteomes" id="UP000008783">
    <property type="component" value="Unassembled WGS sequence"/>
</dbReference>
<dbReference type="RefSeq" id="XP_003889692.1">
    <property type="nucleotide sequence ID" value="XM_003889643.1"/>
</dbReference>
<dbReference type="HOGENOM" id="CLU_1696374_0_0_1"/>
<name>H6QS35_PUCGT</name>
<keyword evidence="1" id="KW-1133">Transmembrane helix</keyword>
<reference evidence="3" key="1">
    <citation type="journal article" date="2011" name="Proc. Natl. Acad. Sci. U.S.A.">
        <title>Obligate biotrophy features unraveled by the genomic analysis of rust fungi.</title>
        <authorList>
            <person name="Duplessis S."/>
            <person name="Cuomo C.A."/>
            <person name="Lin Y.-C."/>
            <person name="Aerts A."/>
            <person name="Tisserant E."/>
            <person name="Veneault-Fourrey C."/>
            <person name="Joly D.L."/>
            <person name="Hacquard S."/>
            <person name="Amselem J."/>
            <person name="Cantarel B.L."/>
            <person name="Chiu R."/>
            <person name="Coutinho P.M."/>
            <person name="Feau N."/>
            <person name="Field M."/>
            <person name="Frey P."/>
            <person name="Gelhaye E."/>
            <person name="Goldberg J."/>
            <person name="Grabherr M.G."/>
            <person name="Kodira C.D."/>
            <person name="Kohler A."/>
            <person name="Kuees U."/>
            <person name="Lindquist E.A."/>
            <person name="Lucas S.M."/>
            <person name="Mago R."/>
            <person name="Mauceli E."/>
            <person name="Morin E."/>
            <person name="Murat C."/>
            <person name="Pangilinan J.L."/>
            <person name="Park R."/>
            <person name="Pearson M."/>
            <person name="Quesneville H."/>
            <person name="Rouhier N."/>
            <person name="Sakthikumar S."/>
            <person name="Salamov A.A."/>
            <person name="Schmutz J."/>
            <person name="Selles B."/>
            <person name="Shapiro H."/>
            <person name="Tanguay P."/>
            <person name="Tuskan G.A."/>
            <person name="Henrissat B."/>
            <person name="Van de Peer Y."/>
            <person name="Rouze P."/>
            <person name="Ellis J.G."/>
            <person name="Dodds P.N."/>
            <person name="Schein J.E."/>
            <person name="Zhong S."/>
            <person name="Hamelin R.C."/>
            <person name="Grigoriev I.V."/>
            <person name="Szabo L.J."/>
            <person name="Martin F."/>
        </authorList>
    </citation>
    <scope>NUCLEOTIDE SEQUENCE [LARGE SCALE GENOMIC DNA]</scope>
    <source>
        <strain evidence="3">CRL 75-36-700-3 / race SCCL</strain>
    </source>
</reference>
<dbReference type="AlphaFoldDB" id="H6QS35"/>
<sequence length="155" mass="17180">MAIGVWRAQSSRPLQTPTFNFRILSAALLKMLSTCFLRIIMVVLLIQSEAPSFVEALDCSNIVDGNIRFPYPGCARILPDKVHFEGNNGPLVHYKVETINAPTNSKGNPDCSATRNQIEICCTQKGAPAPEDILIRTWIEFCRYSNGNAIPRNQG</sequence>
<dbReference type="GeneID" id="13542833"/>
<evidence type="ECO:0000256" key="1">
    <source>
        <dbReference type="SAM" id="Phobius"/>
    </source>
</evidence>
<accession>H6QS35</accession>
<dbReference type="KEGG" id="pgr:PGTG_21609"/>